<dbReference type="SUPFAM" id="SSF53187">
    <property type="entry name" value="Zn-dependent exopeptidases"/>
    <property type="match status" value="1"/>
</dbReference>
<proteinExistence type="predicted"/>
<dbReference type="SUPFAM" id="SSF52025">
    <property type="entry name" value="PA domain"/>
    <property type="match status" value="1"/>
</dbReference>
<reference evidence="5" key="1">
    <citation type="submission" date="2019-09" db="EMBL/GenBank/DDBJ databases">
        <title>Mumia zhuanghuii sp. nov. isolated from the intestinal contents of plateau pika (Ochotona curzoniae) in the Qinghai-Tibet plateau of China.</title>
        <authorList>
            <person name="Tian Z."/>
        </authorList>
    </citation>
    <scope>NUCLEOTIDE SEQUENCE [LARGE SCALE GENOMIC DNA]</scope>
    <source>
        <strain evidence="5">L-033</strain>
    </source>
</reference>
<evidence type="ECO:0000313" key="5">
    <source>
        <dbReference type="Proteomes" id="UP000326838"/>
    </source>
</evidence>
<feature type="domain" description="Peptidase M28" evidence="3">
    <location>
        <begin position="280"/>
        <end position="498"/>
    </location>
</feature>
<protein>
    <submittedName>
        <fullName evidence="4">M20/M25/M40 family metallo-hydrolase</fullName>
    </submittedName>
</protein>
<feature type="region of interest" description="Disordered" evidence="1">
    <location>
        <begin position="1"/>
        <end position="56"/>
    </location>
</feature>
<feature type="compositionally biased region" description="Gly residues" evidence="1">
    <location>
        <begin position="11"/>
        <end position="21"/>
    </location>
</feature>
<dbReference type="PANTHER" id="PTHR12147:SF26">
    <property type="entry name" value="PEPTIDASE M28 DOMAIN-CONTAINING PROTEIN"/>
    <property type="match status" value="1"/>
</dbReference>
<dbReference type="PANTHER" id="PTHR12147">
    <property type="entry name" value="METALLOPEPTIDASE M28 FAMILY MEMBER"/>
    <property type="match status" value="1"/>
</dbReference>
<feature type="compositionally biased region" description="Gly residues" evidence="1">
    <location>
        <begin position="29"/>
        <end position="52"/>
    </location>
</feature>
<evidence type="ECO:0000259" key="3">
    <source>
        <dbReference type="Pfam" id="PF04389"/>
    </source>
</evidence>
<dbReference type="Gene3D" id="3.50.30.30">
    <property type="match status" value="1"/>
</dbReference>
<dbReference type="Proteomes" id="UP000326838">
    <property type="component" value="Unassembled WGS sequence"/>
</dbReference>
<dbReference type="InterPro" id="IPR007484">
    <property type="entry name" value="Peptidase_M28"/>
</dbReference>
<dbReference type="Pfam" id="PF04389">
    <property type="entry name" value="Peptidase_M28"/>
    <property type="match status" value="1"/>
</dbReference>
<name>A0A5N0TN37_9MICO</name>
<dbReference type="Pfam" id="PF02225">
    <property type="entry name" value="PA"/>
    <property type="match status" value="1"/>
</dbReference>
<dbReference type="InterPro" id="IPR045175">
    <property type="entry name" value="M28_fam"/>
</dbReference>
<organism evidence="4 5">
    <name type="scientific">Microbacterium caowuchunii</name>
    <dbReference type="NCBI Taxonomy" id="2614638"/>
    <lineage>
        <taxon>Bacteria</taxon>
        <taxon>Bacillati</taxon>
        <taxon>Actinomycetota</taxon>
        <taxon>Actinomycetes</taxon>
        <taxon>Micrococcales</taxon>
        <taxon>Microbacteriaceae</taxon>
        <taxon>Microbacterium</taxon>
    </lineage>
</organism>
<accession>A0A5N0TN37</accession>
<evidence type="ECO:0000259" key="2">
    <source>
        <dbReference type="Pfam" id="PF02225"/>
    </source>
</evidence>
<dbReference type="EMBL" id="VYUY01000006">
    <property type="protein sequence ID" value="KAA9135286.1"/>
    <property type="molecule type" value="Genomic_DNA"/>
</dbReference>
<dbReference type="GO" id="GO:0006508">
    <property type="term" value="P:proteolysis"/>
    <property type="evidence" value="ECO:0007669"/>
    <property type="project" value="InterPro"/>
</dbReference>
<dbReference type="InterPro" id="IPR003137">
    <property type="entry name" value="PA_domain"/>
</dbReference>
<comment type="caution">
    <text evidence="4">The sequence shown here is derived from an EMBL/GenBank/DDBJ whole genome shotgun (WGS) entry which is preliminary data.</text>
</comment>
<dbReference type="GO" id="GO:0008235">
    <property type="term" value="F:metalloexopeptidase activity"/>
    <property type="evidence" value="ECO:0007669"/>
    <property type="project" value="InterPro"/>
</dbReference>
<keyword evidence="5" id="KW-1185">Reference proteome</keyword>
<keyword evidence="4" id="KW-0378">Hydrolase</keyword>
<feature type="domain" description="PA" evidence="2">
    <location>
        <begin position="162"/>
        <end position="254"/>
    </location>
</feature>
<gene>
    <name evidence="4" type="ORF">F6B40_06025</name>
</gene>
<dbReference type="Gene3D" id="3.40.630.10">
    <property type="entry name" value="Zn peptidases"/>
    <property type="match status" value="1"/>
</dbReference>
<dbReference type="InterPro" id="IPR046450">
    <property type="entry name" value="PA_dom_sf"/>
</dbReference>
<sequence>MVPTAPALAGEGPGKGGGGASSGSHHGGKGGGGNGNGNHHGHGPGRGGGGGANDDTSRLLKAVTVNGILQHERALQRIANNNGGTRASGTPGYDASAAYVSEQLRKAGYSVSTQEFEFSYFEETGPAALSQVSPTPTDYETATLEYSGSGEVTGAVVPTTNVVIPATEEPSSASGCLAEDFAPASETEPQVALIQRGTCTFGEKVANAVAAGYDAVVVFNEGNPGRTELLTGVTIGGPVEVPVVGVSYADGVALYDASVAGPTTVTVTTSTVSEVRTTVNVLADSPRGDANKTIVVGAHLDSVTAGPGINDNGSGTAVTLETAIQMSKLGVKPVQKLRFAFWGAEESGLLGSTHYVANLTDAELATIYANLNFDMLGSTNYARFVYDGDGSADPDGLAGPPGSAQIETIFTDYFAGKGLASAPTAFDGRSDYGPFIAVGIPAGGLFSGAEGIKTAEEVALFGGTEGAPYDPCYHLACDTVNNLSTAALNELGDAAAHAIMTLGVSKTGFFEDGSRVAPLPQIDVNNLDYWGSKPIR</sequence>
<evidence type="ECO:0000313" key="4">
    <source>
        <dbReference type="EMBL" id="KAA9135286.1"/>
    </source>
</evidence>
<evidence type="ECO:0000256" key="1">
    <source>
        <dbReference type="SAM" id="MobiDB-lite"/>
    </source>
</evidence>
<dbReference type="AlphaFoldDB" id="A0A5N0TN37"/>